<evidence type="ECO:0000259" key="5">
    <source>
        <dbReference type="PROSITE" id="PS50977"/>
    </source>
</evidence>
<dbReference type="InterPro" id="IPR050109">
    <property type="entry name" value="HTH-type_TetR-like_transc_reg"/>
</dbReference>
<dbReference type="InterPro" id="IPR009057">
    <property type="entry name" value="Homeodomain-like_sf"/>
</dbReference>
<dbReference type="InterPro" id="IPR001647">
    <property type="entry name" value="HTH_TetR"/>
</dbReference>
<accession>A0A918AH29</accession>
<dbReference type="AlphaFoldDB" id="A0A918AH29"/>
<dbReference type="SUPFAM" id="SSF46689">
    <property type="entry name" value="Homeodomain-like"/>
    <property type="match status" value="1"/>
</dbReference>
<evidence type="ECO:0000313" key="6">
    <source>
        <dbReference type="EMBL" id="GGP36363.1"/>
    </source>
</evidence>
<dbReference type="Gene3D" id="1.10.10.60">
    <property type="entry name" value="Homeodomain-like"/>
    <property type="match status" value="1"/>
</dbReference>
<evidence type="ECO:0000313" key="7">
    <source>
        <dbReference type="Proteomes" id="UP000639606"/>
    </source>
</evidence>
<dbReference type="InterPro" id="IPR036271">
    <property type="entry name" value="Tet_transcr_reg_TetR-rel_C_sf"/>
</dbReference>
<evidence type="ECO:0000256" key="4">
    <source>
        <dbReference type="PROSITE-ProRule" id="PRU00335"/>
    </source>
</evidence>
<dbReference type="Proteomes" id="UP000639606">
    <property type="component" value="Unassembled WGS sequence"/>
</dbReference>
<dbReference type="EMBL" id="BMRG01000001">
    <property type="protein sequence ID" value="GGP36363.1"/>
    <property type="molecule type" value="Genomic_DNA"/>
</dbReference>
<reference evidence="6" key="2">
    <citation type="submission" date="2020-09" db="EMBL/GenBank/DDBJ databases">
        <authorList>
            <person name="Sun Q."/>
            <person name="Ohkuma M."/>
        </authorList>
    </citation>
    <scope>NUCLEOTIDE SEQUENCE</scope>
    <source>
        <strain evidence="6">JCM 3313</strain>
    </source>
</reference>
<feature type="domain" description="HTH tetR-type" evidence="5">
    <location>
        <begin position="30"/>
        <end position="90"/>
    </location>
</feature>
<dbReference type="InterPro" id="IPR004111">
    <property type="entry name" value="Repressor_TetR_C"/>
</dbReference>
<gene>
    <name evidence="6" type="primary">rifQ</name>
    <name evidence="6" type="ORF">GCM10010185_04330</name>
</gene>
<dbReference type="GO" id="GO:0045892">
    <property type="term" value="P:negative regulation of DNA-templated transcription"/>
    <property type="evidence" value="ECO:0007669"/>
    <property type="project" value="InterPro"/>
</dbReference>
<keyword evidence="7" id="KW-1185">Reference proteome</keyword>
<dbReference type="PANTHER" id="PTHR30055:SF151">
    <property type="entry name" value="TRANSCRIPTIONAL REGULATORY PROTEIN"/>
    <property type="match status" value="1"/>
</dbReference>
<dbReference type="InterPro" id="IPR023772">
    <property type="entry name" value="DNA-bd_HTH_TetR-type_CS"/>
</dbReference>
<dbReference type="GO" id="GO:0003700">
    <property type="term" value="F:DNA-binding transcription factor activity"/>
    <property type="evidence" value="ECO:0007669"/>
    <property type="project" value="TreeGrafter"/>
</dbReference>
<dbReference type="PROSITE" id="PS01081">
    <property type="entry name" value="HTH_TETR_1"/>
    <property type="match status" value="1"/>
</dbReference>
<proteinExistence type="predicted"/>
<dbReference type="PANTHER" id="PTHR30055">
    <property type="entry name" value="HTH-TYPE TRANSCRIPTIONAL REGULATOR RUTR"/>
    <property type="match status" value="1"/>
</dbReference>
<reference evidence="6" key="1">
    <citation type="journal article" date="2014" name="Int. J. Syst. Evol. Microbiol.">
        <title>Complete genome sequence of Corynebacterium casei LMG S-19264T (=DSM 44701T), isolated from a smear-ripened cheese.</title>
        <authorList>
            <consortium name="US DOE Joint Genome Institute (JGI-PGF)"/>
            <person name="Walter F."/>
            <person name="Albersmeier A."/>
            <person name="Kalinowski J."/>
            <person name="Ruckert C."/>
        </authorList>
    </citation>
    <scope>NUCLEOTIDE SEQUENCE</scope>
    <source>
        <strain evidence="6">JCM 3313</strain>
    </source>
</reference>
<dbReference type="PROSITE" id="PS50977">
    <property type="entry name" value="HTH_TETR_2"/>
    <property type="match status" value="1"/>
</dbReference>
<organism evidence="6 7">
    <name type="scientific">Saccharothrix coeruleofusca</name>
    <dbReference type="NCBI Taxonomy" id="33919"/>
    <lineage>
        <taxon>Bacteria</taxon>
        <taxon>Bacillati</taxon>
        <taxon>Actinomycetota</taxon>
        <taxon>Actinomycetes</taxon>
        <taxon>Pseudonocardiales</taxon>
        <taxon>Pseudonocardiaceae</taxon>
        <taxon>Saccharothrix</taxon>
    </lineage>
</organism>
<dbReference type="Gene3D" id="1.10.357.10">
    <property type="entry name" value="Tetracycline Repressor, domain 2"/>
    <property type="match status" value="1"/>
</dbReference>
<keyword evidence="1" id="KW-0805">Transcription regulation</keyword>
<evidence type="ECO:0000256" key="2">
    <source>
        <dbReference type="ARBA" id="ARBA00023125"/>
    </source>
</evidence>
<evidence type="ECO:0000256" key="1">
    <source>
        <dbReference type="ARBA" id="ARBA00023015"/>
    </source>
</evidence>
<protein>
    <submittedName>
        <fullName evidence="6">TetR family transcriptional regulator</fullName>
    </submittedName>
</protein>
<dbReference type="Pfam" id="PF02909">
    <property type="entry name" value="TetR_C_1"/>
    <property type="match status" value="1"/>
</dbReference>
<dbReference type="GO" id="GO:0000976">
    <property type="term" value="F:transcription cis-regulatory region binding"/>
    <property type="evidence" value="ECO:0007669"/>
    <property type="project" value="TreeGrafter"/>
</dbReference>
<evidence type="ECO:0000256" key="3">
    <source>
        <dbReference type="ARBA" id="ARBA00023163"/>
    </source>
</evidence>
<keyword evidence="2 4" id="KW-0238">DNA-binding</keyword>
<keyword evidence="3" id="KW-0804">Transcription</keyword>
<comment type="caution">
    <text evidence="6">The sequence shown here is derived from an EMBL/GenBank/DDBJ whole genome shotgun (WGS) entry which is preliminary data.</text>
</comment>
<feature type="DNA-binding region" description="H-T-H motif" evidence="4">
    <location>
        <begin position="53"/>
        <end position="72"/>
    </location>
</feature>
<dbReference type="SUPFAM" id="SSF48498">
    <property type="entry name" value="Tetracyclin repressor-like, C-terminal domain"/>
    <property type="match status" value="1"/>
</dbReference>
<dbReference type="Pfam" id="PF00440">
    <property type="entry name" value="TetR_N"/>
    <property type="match status" value="1"/>
</dbReference>
<name>A0A918AH29_9PSEU</name>
<sequence>MRYAGQVQQDERALPTVWAREDRSRREQPALSRAQIVAEALRLLDAEGMEALTMRKLGARLDAGATSLYRHVANKDELVELVVDEVFGEIRTSSGGDWRSAVADVARDMRAAILRHPWVASALGAAGMSYLGPNLLRLSEDLLVTLEAAGFPLLPANIAMNTVFAYVIGVATSEAAWLTMLQRGGQSEQEWTARLRPTIERATRGYPRLAALYEAEGARNPEEVREDDFEVGLRHVLDGLEVARDRDRIT</sequence>